<evidence type="ECO:0000256" key="2">
    <source>
        <dbReference type="ARBA" id="ARBA00023004"/>
    </source>
</evidence>
<dbReference type="SUPFAM" id="SSF54862">
    <property type="entry name" value="4Fe-4S ferredoxins"/>
    <property type="match status" value="1"/>
</dbReference>
<evidence type="ECO:0000256" key="3">
    <source>
        <dbReference type="ARBA" id="ARBA00023014"/>
    </source>
</evidence>
<dbReference type="PROSITE" id="PS00198">
    <property type="entry name" value="4FE4S_FER_1"/>
    <property type="match status" value="1"/>
</dbReference>
<dbReference type="STRING" id="57664.SAMN05661003_101360"/>
<dbReference type="PANTHER" id="PTHR43063:SF1">
    <property type="entry name" value="4FE-4S CLUSTER CONTAINING PARA FAMILY ATPASE PROTEIN"/>
    <property type="match status" value="1"/>
</dbReference>
<dbReference type="PROSITE" id="PS51379">
    <property type="entry name" value="4FE4S_FER_2"/>
    <property type="match status" value="2"/>
</dbReference>
<protein>
    <submittedName>
        <fullName evidence="5">MinD superfamily P-loop ATPase, contains an inserted ferredoxin domain</fullName>
    </submittedName>
</protein>
<keyword evidence="3" id="KW-0411">Iron-sulfur</keyword>
<dbReference type="Pfam" id="PF00037">
    <property type="entry name" value="Fer4"/>
    <property type="match status" value="1"/>
</dbReference>
<dbReference type="InterPro" id="IPR017900">
    <property type="entry name" value="4Fe4S_Fe_S_CS"/>
</dbReference>
<organism evidence="5 6">
    <name type="scientific">Desulfuromonas thiophila</name>
    <dbReference type="NCBI Taxonomy" id="57664"/>
    <lineage>
        <taxon>Bacteria</taxon>
        <taxon>Pseudomonadati</taxon>
        <taxon>Thermodesulfobacteriota</taxon>
        <taxon>Desulfuromonadia</taxon>
        <taxon>Desulfuromonadales</taxon>
        <taxon>Desulfuromonadaceae</taxon>
        <taxon>Desulfuromonas</taxon>
    </lineage>
</organism>
<dbReference type="EMBL" id="FNAQ01000001">
    <property type="protein sequence ID" value="SDD80623.1"/>
    <property type="molecule type" value="Genomic_DNA"/>
</dbReference>
<dbReference type="PANTHER" id="PTHR43063">
    <property type="entry name" value="4FE-4S CLUSTER CONTAINING PARA FAMILY ATPASE PROTEIN"/>
    <property type="match status" value="1"/>
</dbReference>
<accession>A0A1G6XSC0</accession>
<dbReference type="AlphaFoldDB" id="A0A1G6XSC0"/>
<dbReference type="SUPFAM" id="SSF52540">
    <property type="entry name" value="P-loop containing nucleoside triphosphate hydrolases"/>
    <property type="match status" value="1"/>
</dbReference>
<dbReference type="GO" id="GO:0046872">
    <property type="term" value="F:metal ion binding"/>
    <property type="evidence" value="ECO:0007669"/>
    <property type="project" value="UniProtKB-KW"/>
</dbReference>
<dbReference type="Gene3D" id="3.40.50.300">
    <property type="entry name" value="P-loop containing nucleotide triphosphate hydrolases"/>
    <property type="match status" value="1"/>
</dbReference>
<evidence type="ECO:0000313" key="5">
    <source>
        <dbReference type="EMBL" id="SDD80623.1"/>
    </source>
</evidence>
<dbReference type="Gene3D" id="3.30.70.20">
    <property type="match status" value="1"/>
</dbReference>
<dbReference type="InterPro" id="IPR002586">
    <property type="entry name" value="CobQ/CobB/MinD/ParA_Nub-bd_dom"/>
</dbReference>
<sequence>MTYGSTAFRLAIASGKGGTGKTTLALALAEAQAQIGPVTLCDCDVEEPNAHLFLTGRSGPPQAIHRAVPRIDAQRCDRCGRCVDLCAFNALAVGGDCTLVFDELCHSCGGCARVCPTGAIHEENSLIGHIRQLRRDNLLLISGTLAIGQVMAPPLIRAVLADAAAAPLVLVDCPPGTSCPMIAAVRSCDVVLLVTEPTPFGLNDLKLAVATVRLLGLPCAVVINRAGSGNDAAVHQYCQAEQVPVALEIPDDRRIAEGYSRGATLLQTRPELAPALHRLLADSIRLGRNA</sequence>
<proteinExistence type="predicted"/>
<evidence type="ECO:0000259" key="4">
    <source>
        <dbReference type="PROSITE" id="PS51379"/>
    </source>
</evidence>
<dbReference type="InterPro" id="IPR027417">
    <property type="entry name" value="P-loop_NTPase"/>
</dbReference>
<dbReference type="InterPro" id="IPR017896">
    <property type="entry name" value="4Fe4S_Fe-S-bd"/>
</dbReference>
<evidence type="ECO:0000256" key="1">
    <source>
        <dbReference type="ARBA" id="ARBA00022723"/>
    </source>
</evidence>
<gene>
    <name evidence="5" type="ORF">SAMN05661003_101360</name>
</gene>
<feature type="domain" description="4Fe-4S ferredoxin-type" evidence="4">
    <location>
        <begin position="67"/>
        <end position="96"/>
    </location>
</feature>
<dbReference type="RefSeq" id="WP_092075631.1">
    <property type="nucleotide sequence ID" value="NZ_FNAQ01000001.1"/>
</dbReference>
<keyword evidence="1" id="KW-0479">Metal-binding</keyword>
<dbReference type="Pfam" id="PF01656">
    <property type="entry name" value="CbiA"/>
    <property type="match status" value="1"/>
</dbReference>
<reference evidence="6" key="1">
    <citation type="submission" date="2016-10" db="EMBL/GenBank/DDBJ databases">
        <authorList>
            <person name="Varghese N."/>
            <person name="Submissions S."/>
        </authorList>
    </citation>
    <scope>NUCLEOTIDE SEQUENCE [LARGE SCALE GENOMIC DNA]</scope>
    <source>
        <strain evidence="6">DSM 8987</strain>
    </source>
</reference>
<evidence type="ECO:0000313" key="6">
    <source>
        <dbReference type="Proteomes" id="UP000243205"/>
    </source>
</evidence>
<name>A0A1G6XSC0_9BACT</name>
<dbReference type="OrthoDB" id="9778602at2"/>
<dbReference type="Proteomes" id="UP000243205">
    <property type="component" value="Unassembled WGS sequence"/>
</dbReference>
<keyword evidence="6" id="KW-1185">Reference proteome</keyword>
<keyword evidence="2" id="KW-0408">Iron</keyword>
<feature type="domain" description="4Fe-4S ferredoxin-type" evidence="4">
    <location>
        <begin position="97"/>
        <end position="125"/>
    </location>
</feature>
<dbReference type="GO" id="GO:0051536">
    <property type="term" value="F:iron-sulfur cluster binding"/>
    <property type="evidence" value="ECO:0007669"/>
    <property type="project" value="UniProtKB-KW"/>
</dbReference>